<protein>
    <submittedName>
        <fullName evidence="3">S1 RNA-binding domain-containing protein</fullName>
    </submittedName>
</protein>
<sequence>MLELGRKQKLKVVKKVDFGVYLAEDAGALKEEQVLLPARQVPEEAEVGSEIEVFLYRDSSDRLIATTREPKLTLGETALLTVLEVGRIGAFLDWGLEKDLLLPYREQTGEVKKGDQVLAALYIDKSRRLCATMKVYHYLKRQSPYAAGDQVTGRVYEISDNFGVFVAVDDQYSALIPKWDAQGKYTVGQVLRLRVTEVKEDGKLTVSAKQKAYLQMNEDAKLILQSMEKSGGRLGFDDKASPEKINRELGISKAAFKRAVGHLLKEKKIQIEGGQIILKQKDEE</sequence>
<gene>
    <name evidence="3" type="ORF">IAB71_10175</name>
</gene>
<comment type="similarity">
    <text evidence="1">Belongs to the CvfB family.</text>
</comment>
<evidence type="ECO:0000256" key="1">
    <source>
        <dbReference type="PIRNR" id="PIRNR012524"/>
    </source>
</evidence>
<dbReference type="Proteomes" id="UP000824169">
    <property type="component" value="Unassembled WGS sequence"/>
</dbReference>
<comment type="caution">
    <text evidence="3">The sequence shown here is derived from an EMBL/GenBank/DDBJ whole genome shotgun (WGS) entry which is preliminary data.</text>
</comment>
<accession>A0A9D1P5W0</accession>
<evidence type="ECO:0000259" key="2">
    <source>
        <dbReference type="PROSITE" id="PS50126"/>
    </source>
</evidence>
<dbReference type="PANTHER" id="PTHR37296">
    <property type="entry name" value="CONSERVED VIRULENCE FACTOR B"/>
    <property type="match status" value="1"/>
</dbReference>
<dbReference type="EMBL" id="DVOO01000030">
    <property type="protein sequence ID" value="HIV26123.1"/>
    <property type="molecule type" value="Genomic_DNA"/>
</dbReference>
<dbReference type="GO" id="GO:0003676">
    <property type="term" value="F:nucleic acid binding"/>
    <property type="evidence" value="ECO:0007669"/>
    <property type="project" value="InterPro"/>
</dbReference>
<reference evidence="3" key="1">
    <citation type="submission" date="2020-10" db="EMBL/GenBank/DDBJ databases">
        <authorList>
            <person name="Gilroy R."/>
        </authorList>
    </citation>
    <scope>NUCLEOTIDE SEQUENCE</scope>
    <source>
        <strain evidence="3">CHK188-20938</strain>
    </source>
</reference>
<dbReference type="SUPFAM" id="SSF50249">
    <property type="entry name" value="Nucleic acid-binding proteins"/>
    <property type="match status" value="1"/>
</dbReference>
<dbReference type="PIRSF" id="PIRSF012524">
    <property type="entry name" value="YitL_S1"/>
    <property type="match status" value="1"/>
</dbReference>
<dbReference type="InterPro" id="IPR014464">
    <property type="entry name" value="CvfB_fam"/>
</dbReference>
<dbReference type="Gene3D" id="2.40.50.140">
    <property type="entry name" value="Nucleic acid-binding proteins"/>
    <property type="match status" value="2"/>
</dbReference>
<dbReference type="InterPro" id="IPR039566">
    <property type="entry name" value="CvfB_S1_st"/>
</dbReference>
<dbReference type="InterPro" id="IPR036388">
    <property type="entry name" value="WH-like_DNA-bd_sf"/>
</dbReference>
<name>A0A9D1P5W0_9FIRM</name>
<dbReference type="PANTHER" id="PTHR37296:SF1">
    <property type="entry name" value="CONSERVED VIRULENCE FACTOR B"/>
    <property type="match status" value="1"/>
</dbReference>
<dbReference type="SMART" id="SM00316">
    <property type="entry name" value="S1"/>
    <property type="match status" value="3"/>
</dbReference>
<dbReference type="Gene3D" id="1.10.10.10">
    <property type="entry name" value="Winged helix-like DNA-binding domain superfamily/Winged helix DNA-binding domain"/>
    <property type="match status" value="1"/>
</dbReference>
<dbReference type="PROSITE" id="PS50126">
    <property type="entry name" value="S1"/>
    <property type="match status" value="1"/>
</dbReference>
<dbReference type="Pfam" id="PF13509">
    <property type="entry name" value="S1_2"/>
    <property type="match status" value="2"/>
</dbReference>
<dbReference type="AlphaFoldDB" id="A0A9D1P5W0"/>
<dbReference type="InterPro" id="IPR040764">
    <property type="entry name" value="CvfB_WH"/>
</dbReference>
<feature type="domain" description="S1 motif" evidence="2">
    <location>
        <begin position="148"/>
        <end position="209"/>
    </location>
</feature>
<proteinExistence type="inferred from homology"/>
<dbReference type="Pfam" id="PF00575">
    <property type="entry name" value="S1"/>
    <property type="match status" value="1"/>
</dbReference>
<dbReference type="Pfam" id="PF17783">
    <property type="entry name" value="WHD_CvfB"/>
    <property type="match status" value="1"/>
</dbReference>
<dbReference type="InterPro" id="IPR003029">
    <property type="entry name" value="S1_domain"/>
</dbReference>
<dbReference type="InterPro" id="IPR012340">
    <property type="entry name" value="NA-bd_OB-fold"/>
</dbReference>
<evidence type="ECO:0000313" key="4">
    <source>
        <dbReference type="Proteomes" id="UP000824169"/>
    </source>
</evidence>
<organism evidence="3 4">
    <name type="scientific">Candidatus Scatomonas pullistercoris</name>
    <dbReference type="NCBI Taxonomy" id="2840920"/>
    <lineage>
        <taxon>Bacteria</taxon>
        <taxon>Bacillati</taxon>
        <taxon>Bacillota</taxon>
        <taxon>Clostridia</taxon>
        <taxon>Lachnospirales</taxon>
        <taxon>Lachnospiraceae</taxon>
        <taxon>Lachnospiraceae incertae sedis</taxon>
        <taxon>Candidatus Scatomonas</taxon>
    </lineage>
</organism>
<reference evidence="3" key="2">
    <citation type="journal article" date="2021" name="PeerJ">
        <title>Extensive microbial diversity within the chicken gut microbiome revealed by metagenomics and culture.</title>
        <authorList>
            <person name="Gilroy R."/>
            <person name="Ravi A."/>
            <person name="Getino M."/>
            <person name="Pursley I."/>
            <person name="Horton D.L."/>
            <person name="Alikhan N.F."/>
            <person name="Baker D."/>
            <person name="Gharbi K."/>
            <person name="Hall N."/>
            <person name="Watson M."/>
            <person name="Adriaenssens E.M."/>
            <person name="Foster-Nyarko E."/>
            <person name="Jarju S."/>
            <person name="Secka A."/>
            <person name="Antonio M."/>
            <person name="Oren A."/>
            <person name="Chaudhuri R.R."/>
            <person name="La Ragione R."/>
            <person name="Hildebrand F."/>
            <person name="Pallen M.J."/>
        </authorList>
    </citation>
    <scope>NUCLEOTIDE SEQUENCE</scope>
    <source>
        <strain evidence="3">CHK188-20938</strain>
    </source>
</reference>
<evidence type="ECO:0000313" key="3">
    <source>
        <dbReference type="EMBL" id="HIV26123.1"/>
    </source>
</evidence>